<dbReference type="EMBL" id="BSUO01000001">
    <property type="protein sequence ID" value="GMA40675.1"/>
    <property type="molecule type" value="Genomic_DNA"/>
</dbReference>
<dbReference type="Gene3D" id="3.30.420.40">
    <property type="match status" value="1"/>
</dbReference>
<sequence>MRAGVVDCGTNSLRLLVADVADGRLTEVGRYNEIVRLGEGVDATGRISAEAMSRAFAVLREYAGVCADAGVERMRFAATSASRDAANAEEFFAGVRAELPGVEPEVIDGLEEADLSFLGATAALTSTSTDSLGRALVVDLGGGSTEFIAGQADGAVRESSVSVDLGSVRLTERLLHGDPPGVDAIATSAAEIDARLDEAQAVVPLTDIDTLVGVAGTITTLTAHALRLDGYDRSRIHGAEMPVAVMLAACEDMLMTPVARRATLPYMHPGRVDVIGAGALIWSRIVRRVVVGSPGLTLRTSESDILDGMALRLG</sequence>
<dbReference type="RefSeq" id="WP_284304335.1">
    <property type="nucleotide sequence ID" value="NZ_BSUO01000001.1"/>
</dbReference>
<evidence type="ECO:0000259" key="1">
    <source>
        <dbReference type="Pfam" id="PF02541"/>
    </source>
</evidence>
<proteinExistence type="predicted"/>
<comment type="caution">
    <text evidence="2">The sequence shown here is derived from an EMBL/GenBank/DDBJ whole genome shotgun (WGS) entry which is preliminary data.</text>
</comment>
<accession>A0ABQ6IRX0</accession>
<dbReference type="InterPro" id="IPR003695">
    <property type="entry name" value="Ppx_GppA_N"/>
</dbReference>
<evidence type="ECO:0000313" key="3">
    <source>
        <dbReference type="Proteomes" id="UP001157126"/>
    </source>
</evidence>
<dbReference type="InterPro" id="IPR043129">
    <property type="entry name" value="ATPase_NBD"/>
</dbReference>
<gene>
    <name evidence="2" type="ORF">GCM10025883_27200</name>
</gene>
<dbReference type="SUPFAM" id="SSF53067">
    <property type="entry name" value="Actin-like ATPase domain"/>
    <property type="match status" value="2"/>
</dbReference>
<feature type="domain" description="Ppx/GppA phosphatase N-terminal" evidence="1">
    <location>
        <begin position="16"/>
        <end position="287"/>
    </location>
</feature>
<reference evidence="3" key="1">
    <citation type="journal article" date="2019" name="Int. J. Syst. Evol. Microbiol.">
        <title>The Global Catalogue of Microorganisms (GCM) 10K type strain sequencing project: providing services to taxonomists for standard genome sequencing and annotation.</title>
        <authorList>
            <consortium name="The Broad Institute Genomics Platform"/>
            <consortium name="The Broad Institute Genome Sequencing Center for Infectious Disease"/>
            <person name="Wu L."/>
            <person name="Ma J."/>
        </authorList>
    </citation>
    <scope>NUCLEOTIDE SEQUENCE [LARGE SCALE GENOMIC DNA]</scope>
    <source>
        <strain evidence="3">NBRC 113072</strain>
    </source>
</reference>
<keyword evidence="3" id="KW-1185">Reference proteome</keyword>
<organism evidence="2 3">
    <name type="scientific">Mobilicoccus caccae</name>
    <dbReference type="NCBI Taxonomy" id="1859295"/>
    <lineage>
        <taxon>Bacteria</taxon>
        <taxon>Bacillati</taxon>
        <taxon>Actinomycetota</taxon>
        <taxon>Actinomycetes</taxon>
        <taxon>Micrococcales</taxon>
        <taxon>Dermatophilaceae</taxon>
        <taxon>Mobilicoccus</taxon>
    </lineage>
</organism>
<name>A0ABQ6IRX0_9MICO</name>
<protein>
    <submittedName>
        <fullName evidence="2">Exopolyphosphatase</fullName>
    </submittedName>
</protein>
<dbReference type="PANTHER" id="PTHR30005">
    <property type="entry name" value="EXOPOLYPHOSPHATASE"/>
    <property type="match status" value="1"/>
</dbReference>
<dbReference type="Gene3D" id="3.30.420.150">
    <property type="entry name" value="Exopolyphosphatase. Domain 2"/>
    <property type="match status" value="1"/>
</dbReference>
<dbReference type="PANTHER" id="PTHR30005:SF13">
    <property type="entry name" value="EXOPOLYPHOSPHATASE 2"/>
    <property type="match status" value="1"/>
</dbReference>
<dbReference type="Proteomes" id="UP001157126">
    <property type="component" value="Unassembled WGS sequence"/>
</dbReference>
<dbReference type="Pfam" id="PF02541">
    <property type="entry name" value="Ppx-GppA"/>
    <property type="match status" value="1"/>
</dbReference>
<evidence type="ECO:0000313" key="2">
    <source>
        <dbReference type="EMBL" id="GMA40675.1"/>
    </source>
</evidence>
<dbReference type="InterPro" id="IPR050273">
    <property type="entry name" value="GppA/Ppx_hydrolase"/>
</dbReference>